<evidence type="ECO:0000313" key="1">
    <source>
        <dbReference type="EMBL" id="RCI03628.1"/>
    </source>
</evidence>
<evidence type="ECO:0000313" key="2">
    <source>
        <dbReference type="Proteomes" id="UP000253551"/>
    </source>
</evidence>
<organism evidence="1 2">
    <name type="scientific">Rhizopus stolonifer</name>
    <name type="common">Rhizopus nigricans</name>
    <dbReference type="NCBI Taxonomy" id="4846"/>
    <lineage>
        <taxon>Eukaryota</taxon>
        <taxon>Fungi</taxon>
        <taxon>Fungi incertae sedis</taxon>
        <taxon>Mucoromycota</taxon>
        <taxon>Mucoromycotina</taxon>
        <taxon>Mucoromycetes</taxon>
        <taxon>Mucorales</taxon>
        <taxon>Mucorineae</taxon>
        <taxon>Rhizopodaceae</taxon>
        <taxon>Rhizopus</taxon>
    </lineage>
</organism>
<keyword evidence="2" id="KW-1185">Reference proteome</keyword>
<comment type="caution">
    <text evidence="1">The sequence shown here is derived from an EMBL/GenBank/DDBJ whole genome shotgun (WGS) entry which is preliminary data.</text>
</comment>
<proteinExistence type="predicted"/>
<dbReference type="Proteomes" id="UP000253551">
    <property type="component" value="Unassembled WGS sequence"/>
</dbReference>
<dbReference type="EMBL" id="PJQM01000950">
    <property type="protein sequence ID" value="RCI03628.1"/>
    <property type="molecule type" value="Genomic_DNA"/>
</dbReference>
<feature type="non-terminal residue" evidence="1">
    <location>
        <position position="167"/>
    </location>
</feature>
<protein>
    <submittedName>
        <fullName evidence="1">Uncharacterized protein</fullName>
    </submittedName>
</protein>
<reference evidence="1 2" key="1">
    <citation type="journal article" date="2018" name="G3 (Bethesda)">
        <title>Phylogenetic and Phylogenomic Definition of Rhizopus Species.</title>
        <authorList>
            <person name="Gryganskyi A.P."/>
            <person name="Golan J."/>
            <person name="Dolatabadi S."/>
            <person name="Mondo S."/>
            <person name="Robb S."/>
            <person name="Idnurm A."/>
            <person name="Muszewska A."/>
            <person name="Steczkiewicz K."/>
            <person name="Masonjones S."/>
            <person name="Liao H.L."/>
            <person name="Gajdeczka M.T."/>
            <person name="Anike F."/>
            <person name="Vuek A."/>
            <person name="Anishchenko I.M."/>
            <person name="Voigt K."/>
            <person name="de Hoog G.S."/>
            <person name="Smith M.E."/>
            <person name="Heitman J."/>
            <person name="Vilgalys R."/>
            <person name="Stajich J.E."/>
        </authorList>
    </citation>
    <scope>NUCLEOTIDE SEQUENCE [LARGE SCALE GENOMIC DNA]</scope>
    <source>
        <strain evidence="1 2">LSU 92-RS-03</strain>
    </source>
</reference>
<dbReference type="OrthoDB" id="2244383at2759"/>
<sequence length="167" mass="19210">MNEGAFSCHTDYSTIEGENFNKRRSSCCSFCETNPSMLNVLEHRTLQMTPPLENVYFEQDEDQPFTGIYLLNLFLAPNMTRYLKEASTSDDVYTLPLHLQRLLCEARMEVMIKESDSQDTNGYEAVKRLEKLKAYVNSISHDDAEIIITTLNRLVHDEDELSNIIGD</sequence>
<name>A0A367KN72_RHIST</name>
<accession>A0A367KN72</accession>
<gene>
    <name evidence="1" type="ORF">CU098_003062</name>
</gene>
<dbReference type="AlphaFoldDB" id="A0A367KN72"/>